<proteinExistence type="predicted"/>
<protein>
    <recommendedName>
        <fullName evidence="1">F-box domain-containing protein</fullName>
    </recommendedName>
</protein>
<reference evidence="2 3" key="1">
    <citation type="journal article" date="2016" name="Mol. Biol. Evol.">
        <title>Comparative Genomics of Early-Diverging Mushroom-Forming Fungi Provides Insights into the Origins of Lignocellulose Decay Capabilities.</title>
        <authorList>
            <person name="Nagy L.G."/>
            <person name="Riley R."/>
            <person name="Tritt A."/>
            <person name="Adam C."/>
            <person name="Daum C."/>
            <person name="Floudas D."/>
            <person name="Sun H."/>
            <person name="Yadav J.S."/>
            <person name="Pangilinan J."/>
            <person name="Larsson K.H."/>
            <person name="Matsuura K."/>
            <person name="Barry K."/>
            <person name="Labutti K."/>
            <person name="Kuo R."/>
            <person name="Ohm R.A."/>
            <person name="Bhattacharya S.S."/>
            <person name="Shirouzu T."/>
            <person name="Yoshinaga Y."/>
            <person name="Martin F.M."/>
            <person name="Grigoriev I.V."/>
            <person name="Hibbett D.S."/>
        </authorList>
    </citation>
    <scope>NUCLEOTIDE SEQUENCE [LARGE SCALE GENOMIC DNA]</scope>
    <source>
        <strain evidence="2 3">HHB12029</strain>
    </source>
</reference>
<dbReference type="Proteomes" id="UP000077266">
    <property type="component" value="Unassembled WGS sequence"/>
</dbReference>
<evidence type="ECO:0000313" key="3">
    <source>
        <dbReference type="Proteomes" id="UP000077266"/>
    </source>
</evidence>
<dbReference type="AlphaFoldDB" id="A0A165EWG9"/>
<feature type="domain" description="F-box" evidence="1">
    <location>
        <begin position="88"/>
        <end position="131"/>
    </location>
</feature>
<sequence>MSSVLRPIHCGRVSAQNDPVLPEHIRAPLAAFVLRACEELWATSAASVPDASRTMNGMSSVLNSISLLVHAAIASFRTTVNSRAPVMRLPNELLYDVADYVYEREDHLNMRRTCSVWRESLDRQPSLWSDIAWKCIPRTHPDIDADLVILDFWLSLTNKTILGLEAPQVSNQLLQRGGYPCEVWPLYPYMELLYKFGHRITHLYLGVDRTNHYDALAFIPCMPALEALSLRCADTVISLQPRLARASDIFRAVNETCNGLRLKKLHFRNVAFDVPPPQSLFRCVNLVTLEYCEYSVFDPAWIGTALTHCTSLKQLEIGVDCGIADWGSFTTIAPKHVIEDITIRAGSDVTQRLLKYLHHPRRSSITVLEDALYSLFDDVRDCTSLFLLRLATNSAGGLQEECLSLKCEDGRGCSRTIRWITQLFEGDEELGVDRWGYRDVWDVISTTQLHTIHVQYSHWHRLSHVVQLPALQTLVVTVLPEDAAVAAYRKRHLLNLGLVRFETQVKGYWSALGTAVVTRFVVGLTTSSTVKLRVELDRWTRLESSDLELLRMMPVELVEE</sequence>
<keyword evidence="3" id="KW-1185">Reference proteome</keyword>
<dbReference type="InterPro" id="IPR001810">
    <property type="entry name" value="F-box_dom"/>
</dbReference>
<gene>
    <name evidence="2" type="ORF">EXIGLDRAFT_839643</name>
</gene>
<dbReference type="InterPro" id="IPR036047">
    <property type="entry name" value="F-box-like_dom_sf"/>
</dbReference>
<dbReference type="Pfam" id="PF12937">
    <property type="entry name" value="F-box-like"/>
    <property type="match status" value="1"/>
</dbReference>
<dbReference type="InParanoid" id="A0A165EWG9"/>
<accession>A0A165EWG9</accession>
<evidence type="ECO:0000313" key="2">
    <source>
        <dbReference type="EMBL" id="KZV87855.1"/>
    </source>
</evidence>
<dbReference type="EMBL" id="KV426113">
    <property type="protein sequence ID" value="KZV87855.1"/>
    <property type="molecule type" value="Genomic_DNA"/>
</dbReference>
<dbReference type="SUPFAM" id="SSF81383">
    <property type="entry name" value="F-box domain"/>
    <property type="match status" value="1"/>
</dbReference>
<dbReference type="SUPFAM" id="SSF52047">
    <property type="entry name" value="RNI-like"/>
    <property type="match status" value="1"/>
</dbReference>
<organism evidence="2 3">
    <name type="scientific">Exidia glandulosa HHB12029</name>
    <dbReference type="NCBI Taxonomy" id="1314781"/>
    <lineage>
        <taxon>Eukaryota</taxon>
        <taxon>Fungi</taxon>
        <taxon>Dikarya</taxon>
        <taxon>Basidiomycota</taxon>
        <taxon>Agaricomycotina</taxon>
        <taxon>Agaricomycetes</taxon>
        <taxon>Auriculariales</taxon>
        <taxon>Exidiaceae</taxon>
        <taxon>Exidia</taxon>
    </lineage>
</organism>
<name>A0A165EWG9_EXIGL</name>
<evidence type="ECO:0000259" key="1">
    <source>
        <dbReference type="Pfam" id="PF12937"/>
    </source>
</evidence>